<evidence type="ECO:0000256" key="4">
    <source>
        <dbReference type="SAM" id="MobiDB-lite"/>
    </source>
</evidence>
<evidence type="ECO:0000256" key="3">
    <source>
        <dbReference type="PROSITE-ProRule" id="PRU01248"/>
    </source>
</evidence>
<dbReference type="Pfam" id="PF00589">
    <property type="entry name" value="Phage_integrase"/>
    <property type="match status" value="1"/>
</dbReference>
<feature type="non-terminal residue" evidence="7">
    <location>
        <position position="1"/>
    </location>
</feature>
<dbReference type="InterPro" id="IPR010998">
    <property type="entry name" value="Integrase_recombinase_N"/>
</dbReference>
<protein>
    <submittedName>
        <fullName evidence="7">Tyrosine-type recombinase/integrase</fullName>
    </submittedName>
</protein>
<evidence type="ECO:0000256" key="2">
    <source>
        <dbReference type="ARBA" id="ARBA00023172"/>
    </source>
</evidence>
<dbReference type="Gene3D" id="1.10.150.130">
    <property type="match status" value="1"/>
</dbReference>
<dbReference type="SUPFAM" id="SSF56349">
    <property type="entry name" value="DNA breaking-rejoining enzymes"/>
    <property type="match status" value="1"/>
</dbReference>
<dbReference type="InterPro" id="IPR044068">
    <property type="entry name" value="CB"/>
</dbReference>
<evidence type="ECO:0000259" key="6">
    <source>
        <dbReference type="PROSITE" id="PS51900"/>
    </source>
</evidence>
<dbReference type="SUPFAM" id="SSF47823">
    <property type="entry name" value="lambda integrase-like, N-terminal domain"/>
    <property type="match status" value="1"/>
</dbReference>
<dbReference type="Proteomes" id="UP001356095">
    <property type="component" value="Unassembled WGS sequence"/>
</dbReference>
<dbReference type="InterPro" id="IPR052925">
    <property type="entry name" value="Phage_Integrase-like_Recomb"/>
</dbReference>
<dbReference type="RefSeq" id="WP_330093836.1">
    <property type="nucleotide sequence ID" value="NZ_JAUZMY010000025.1"/>
</dbReference>
<comment type="caution">
    <text evidence="7">The sequence shown here is derived from an EMBL/GenBank/DDBJ whole genome shotgun (WGS) entry which is preliminary data.</text>
</comment>
<keyword evidence="1 3" id="KW-0238">DNA-binding</keyword>
<dbReference type="Gene3D" id="1.10.443.10">
    <property type="entry name" value="Intergrase catalytic core"/>
    <property type="match status" value="1"/>
</dbReference>
<evidence type="ECO:0000259" key="5">
    <source>
        <dbReference type="PROSITE" id="PS51898"/>
    </source>
</evidence>
<dbReference type="PANTHER" id="PTHR34605:SF4">
    <property type="entry name" value="DNA ADENINE METHYLTRANSFERASE"/>
    <property type="match status" value="1"/>
</dbReference>
<evidence type="ECO:0000313" key="7">
    <source>
        <dbReference type="EMBL" id="MEE2040070.1"/>
    </source>
</evidence>
<gene>
    <name evidence="7" type="ORF">Q8791_22905</name>
</gene>
<proteinExistence type="predicted"/>
<dbReference type="PROSITE" id="PS51900">
    <property type="entry name" value="CB"/>
    <property type="match status" value="1"/>
</dbReference>
<sequence length="320" mass="34215">PDTQLTPSAAARVADGWTTSTRTGYTRDWTTFTTWCTHAGRTPLPATAETLASYVDHLATTALAPATIDRALGAIASRHAADGHAVSTKAARMALRSYNRQWARQGGRRRQAPALTVHDLRRMLETTDDTLVGLRDRTLLLLGYAMMARRSELAALDITDLRHVPDGLEVFVATSKTDKDAAGATVAVPYGTLLLTCPVRTTTAYLQALTDTGITQGPLLRSVDRHGRPAGTTDAAGRGTGRMSGAGINLVVKRLAFNADLQNITAHSLRAGPATAAAAAGAPRAWIARQGRWSEKSTAVDTYIRPADAWRDNPIRKVGL</sequence>
<dbReference type="PROSITE" id="PS51898">
    <property type="entry name" value="TYR_RECOMBINASE"/>
    <property type="match status" value="1"/>
</dbReference>
<dbReference type="EMBL" id="JAUZMY010000025">
    <property type="protein sequence ID" value="MEE2040070.1"/>
    <property type="molecule type" value="Genomic_DNA"/>
</dbReference>
<accession>A0ABU7KCV6</accession>
<dbReference type="InterPro" id="IPR011010">
    <property type="entry name" value="DNA_brk_join_enz"/>
</dbReference>
<reference evidence="7 8" key="1">
    <citation type="submission" date="2023-08" db="EMBL/GenBank/DDBJ databases">
        <authorList>
            <person name="Girao M."/>
            <person name="Carvalho M.F."/>
        </authorList>
    </citation>
    <scope>NUCLEOTIDE SEQUENCE [LARGE SCALE GENOMIC DNA]</scope>
    <source>
        <strain evidence="7 8">CT-R113</strain>
    </source>
</reference>
<evidence type="ECO:0000256" key="1">
    <source>
        <dbReference type="ARBA" id="ARBA00023125"/>
    </source>
</evidence>
<dbReference type="InterPro" id="IPR013762">
    <property type="entry name" value="Integrase-like_cat_sf"/>
</dbReference>
<feature type="domain" description="Core-binding (CB)" evidence="6">
    <location>
        <begin position="3"/>
        <end position="83"/>
    </location>
</feature>
<evidence type="ECO:0000313" key="8">
    <source>
        <dbReference type="Proteomes" id="UP001356095"/>
    </source>
</evidence>
<name>A0ABU7KCV6_9ACTN</name>
<feature type="region of interest" description="Disordered" evidence="4">
    <location>
        <begin position="219"/>
        <end position="239"/>
    </location>
</feature>
<dbReference type="InterPro" id="IPR002104">
    <property type="entry name" value="Integrase_catalytic"/>
</dbReference>
<keyword evidence="8" id="KW-1185">Reference proteome</keyword>
<dbReference type="PANTHER" id="PTHR34605">
    <property type="entry name" value="PHAGE_INTEGRASE DOMAIN-CONTAINING PROTEIN"/>
    <property type="match status" value="1"/>
</dbReference>
<organism evidence="7 8">
    <name type="scientific">Nocardiopsis codii</name>
    <dbReference type="NCBI Taxonomy" id="3065942"/>
    <lineage>
        <taxon>Bacteria</taxon>
        <taxon>Bacillati</taxon>
        <taxon>Actinomycetota</taxon>
        <taxon>Actinomycetes</taxon>
        <taxon>Streptosporangiales</taxon>
        <taxon>Nocardiopsidaceae</taxon>
        <taxon>Nocardiopsis</taxon>
    </lineage>
</organism>
<keyword evidence="2" id="KW-0233">DNA recombination</keyword>
<feature type="domain" description="Tyr recombinase" evidence="5">
    <location>
        <begin position="110"/>
        <end position="316"/>
    </location>
</feature>